<dbReference type="Proteomes" id="UP000322051">
    <property type="component" value="Unassembled WGS sequence"/>
</dbReference>
<dbReference type="Gene3D" id="3.90.950.10">
    <property type="match status" value="1"/>
</dbReference>
<evidence type="ECO:0000313" key="18">
    <source>
        <dbReference type="Proteomes" id="UP000067598"/>
    </source>
</evidence>
<dbReference type="Proteomes" id="UP000784793">
    <property type="component" value="Unassembled WGS sequence"/>
</dbReference>
<reference evidence="3" key="11">
    <citation type="journal article" date="2021" name="PeerJ">
        <title>Extensive microbial diversity within the chicken gut microbiome revealed by metagenomics and culture.</title>
        <authorList>
            <person name="Gilroy R."/>
            <person name="Ravi A."/>
            <person name="Getino M."/>
            <person name="Pursley I."/>
            <person name="Horton D.L."/>
            <person name="Alikhan N.F."/>
            <person name="Baker D."/>
            <person name="Gharbi K."/>
            <person name="Hall N."/>
            <person name="Watson M."/>
            <person name="Adriaenssens E.M."/>
            <person name="Foster-Nyarko E."/>
            <person name="Jarju S."/>
            <person name="Secka A."/>
            <person name="Antonio M."/>
            <person name="Oren A."/>
            <person name="Chaudhuri R.R."/>
            <person name="La Ragione R."/>
            <person name="Hildebrand F."/>
            <person name="Pallen M.J."/>
        </authorList>
    </citation>
    <scope>NUCLEOTIDE SEQUENCE</scope>
    <source>
        <strain evidence="3">CHK194-22301</strain>
    </source>
</reference>
<protein>
    <submittedName>
        <fullName evidence="3">Non-canonical purine NTP pyrophosphatase</fullName>
    </submittedName>
</protein>
<reference evidence="16 22" key="6">
    <citation type="submission" date="2019-01" db="EMBL/GenBank/DDBJ databases">
        <title>The genome sequence of Lactobacillus crispatus L49.</title>
        <authorList>
            <person name="Zhong J."/>
            <person name="Zhang J."/>
        </authorList>
    </citation>
    <scope>NUCLEOTIDE SEQUENCE [LARGE SCALE GENOMIC DNA]</scope>
    <source>
        <strain evidence="16 22">L49</strain>
    </source>
</reference>
<evidence type="ECO:0000313" key="20">
    <source>
        <dbReference type="Proteomes" id="UP000231914"/>
    </source>
</evidence>
<dbReference type="EMBL" id="CP047415">
    <property type="protein sequence ID" value="QLL73939.1"/>
    <property type="molecule type" value="Genomic_DNA"/>
</dbReference>
<evidence type="ECO:0000313" key="14">
    <source>
        <dbReference type="EMBL" id="QHQ67986.1"/>
    </source>
</evidence>
<dbReference type="Pfam" id="PF01725">
    <property type="entry name" value="Ham1p_like"/>
    <property type="match status" value="1"/>
</dbReference>
<evidence type="ECO:0000313" key="7">
    <source>
        <dbReference type="EMBL" id="KWU03227.1"/>
    </source>
</evidence>
<dbReference type="EMBL" id="VUAV01000009">
    <property type="protein sequence ID" value="KAA8813273.1"/>
    <property type="molecule type" value="Genomic_DNA"/>
</dbReference>
<reference evidence="12 20" key="3">
    <citation type="submission" date="2016-10" db="EMBL/GenBank/DDBJ databases">
        <title>WGS of isloates from the oral cavity of healthy individuals.</title>
        <authorList>
            <person name="Sharma S."/>
            <person name="Pal V.K."/>
            <person name="Patil P.B."/>
            <person name="Korpole S."/>
            <person name="Grover V."/>
        </authorList>
    </citation>
    <scope>NUCLEOTIDE SEQUENCE [LARGE SCALE GENOMIC DNA]</scope>
    <source>
        <strain evidence="12 20">DISK12</strain>
    </source>
</reference>
<evidence type="ECO:0000313" key="23">
    <source>
        <dbReference type="Proteomes" id="UP000295195"/>
    </source>
</evidence>
<name>A0A109DNX3_9LACO</name>
<dbReference type="AlphaFoldDB" id="A0A109DNX3"/>
<dbReference type="GeneID" id="69823548"/>
<keyword evidence="2" id="KW-0378">Hydrolase</keyword>
<dbReference type="Proteomes" id="UP000067598">
    <property type="component" value="Unassembled WGS sequence"/>
</dbReference>
<dbReference type="Proteomes" id="UP000235119">
    <property type="component" value="Unassembled WGS sequence"/>
</dbReference>
<evidence type="ECO:0000313" key="10">
    <source>
        <dbReference type="EMBL" id="MES5149112.1"/>
    </source>
</evidence>
<dbReference type="OMA" id="ILPYHHN"/>
<evidence type="ECO:0000313" key="6">
    <source>
        <dbReference type="EMBL" id="KAB1978231.1"/>
    </source>
</evidence>
<dbReference type="EMBL" id="JBETVU010000012">
    <property type="protein sequence ID" value="MES5149112.1"/>
    <property type="molecule type" value="Genomic_DNA"/>
</dbReference>
<evidence type="ECO:0000313" key="29">
    <source>
        <dbReference type="Proteomes" id="UP001434419"/>
    </source>
</evidence>
<evidence type="ECO:0000313" key="12">
    <source>
        <dbReference type="EMBL" id="PJZ16483.1"/>
    </source>
</evidence>
<evidence type="ECO:0000313" key="8">
    <source>
        <dbReference type="EMBL" id="MDK6502484.1"/>
    </source>
</evidence>
<evidence type="ECO:0000313" key="21">
    <source>
        <dbReference type="Proteomes" id="UP000235119"/>
    </source>
</evidence>
<dbReference type="Proteomes" id="UP001230300">
    <property type="component" value="Unassembled WGS sequence"/>
</dbReference>
<evidence type="ECO:0000313" key="26">
    <source>
        <dbReference type="Proteomes" id="UP000430323"/>
    </source>
</evidence>
<reference evidence="24 25" key="7">
    <citation type="submission" date="2019-09" db="EMBL/GenBank/DDBJ databases">
        <title>Comparative analysis of L. crispatus genomes revealed niche specific adaptation to different host and body sites.</title>
        <authorList>
            <person name="Pan M."/>
            <person name="Hidalgo-Cantabrana C."/>
            <person name="Barrangou R."/>
        </authorList>
    </citation>
    <scope>NUCLEOTIDE SEQUENCE [LARGE SCALE GENOMIC DNA]</scope>
    <source>
        <strain evidence="5 25">NCK2488</strain>
        <strain evidence="4 24">NCK973</strain>
    </source>
</reference>
<dbReference type="Proteomes" id="UP000289808">
    <property type="component" value="Unassembled WGS sequence"/>
</dbReference>
<dbReference type="PANTHER" id="PTHR11067">
    <property type="entry name" value="INOSINE TRIPHOSPHATE PYROPHOSPHATASE/HAM1 PROTEIN"/>
    <property type="match status" value="1"/>
</dbReference>
<dbReference type="RefSeq" id="WP_005722384.1">
    <property type="nucleotide sequence ID" value="NZ_AP025162.1"/>
</dbReference>
<dbReference type="SUPFAM" id="SSF52972">
    <property type="entry name" value="ITPase-like"/>
    <property type="match status" value="1"/>
</dbReference>
<reference evidence="13 21" key="5">
    <citation type="submission" date="2017-12" db="EMBL/GenBank/DDBJ databases">
        <title>Phylogenetic diversity of female urinary microbiome.</title>
        <authorList>
            <person name="Thomas-White K."/>
            <person name="Wolfe A.J."/>
        </authorList>
    </citation>
    <scope>NUCLEOTIDE SEQUENCE [LARGE SCALE GENOMIC DNA]</scope>
    <source>
        <strain evidence="13 21">UMB0085</strain>
    </source>
</reference>
<dbReference type="EMBL" id="CP047142">
    <property type="protein sequence ID" value="QHQ67986.1"/>
    <property type="molecule type" value="Genomic_DNA"/>
</dbReference>
<dbReference type="Proteomes" id="UP001253287">
    <property type="component" value="Unassembled WGS sequence"/>
</dbReference>
<dbReference type="Proteomes" id="UP000295195">
    <property type="component" value="Unassembled WGS sequence"/>
</dbReference>
<proteinExistence type="inferred from homology"/>
<reference evidence="9" key="14">
    <citation type="submission" date="2023-08" db="EMBL/GenBank/DDBJ databases">
        <title>Lactobacillus from the Female Urinary Tract.</title>
        <authorList>
            <person name="Stegman N."/>
            <person name="Jackson B."/>
            <person name="Steiling M."/>
            <person name="Sedano C."/>
            <person name="Wolfe A."/>
            <person name="Putonti C."/>
        </authorList>
    </citation>
    <scope>NUCLEOTIDE SEQUENCE</scope>
    <source>
        <strain evidence="9">UMB5661</strain>
    </source>
</reference>
<dbReference type="EMBL" id="VUAO01000021">
    <property type="protein sequence ID" value="KAA8797043.1"/>
    <property type="molecule type" value="Genomic_DNA"/>
</dbReference>
<evidence type="ECO:0000313" key="19">
    <source>
        <dbReference type="Proteomes" id="UP000198437"/>
    </source>
</evidence>
<reference evidence="17 23" key="4">
    <citation type="submission" date="2017-06" db="EMBL/GenBank/DDBJ databases">
        <authorList>
            <person name="Swanenburg J."/>
            <person name="Kort R."/>
        </authorList>
    </citation>
    <scope>NUCLEOTIDE SEQUENCE [LARGE SCALE GENOMIC DNA]</scope>
    <source>
        <strain evidence="17 23">RL05</strain>
    </source>
</reference>
<accession>A0A109DNX3</accession>
<dbReference type="EMBL" id="WBOB01000002">
    <property type="protein sequence ID" value="KAB1978231.1"/>
    <property type="molecule type" value="Genomic_DNA"/>
</dbReference>
<evidence type="ECO:0000313" key="24">
    <source>
        <dbReference type="Proteomes" id="UP000322051"/>
    </source>
</evidence>
<dbReference type="InterPro" id="IPR029001">
    <property type="entry name" value="ITPase-like_fam"/>
</dbReference>
<evidence type="ECO:0000256" key="1">
    <source>
        <dbReference type="ARBA" id="ARBA00008023"/>
    </source>
</evidence>
<evidence type="ECO:0000313" key="9">
    <source>
        <dbReference type="EMBL" id="MDT9609240.1"/>
    </source>
</evidence>
<dbReference type="Proteomes" id="UP000324504">
    <property type="component" value="Unassembled WGS sequence"/>
</dbReference>
<reference evidence="7 18" key="1">
    <citation type="journal article" date="2016" name="Microbiology (Mosc.)">
        <title>Comparison of Lactobacillus crispatus isolates from Lactobacillus-dominated vaginal microbiomes with isolates from microbiomes containing bacterial vaginosis-associated bacteria.</title>
        <authorList>
            <person name="Abdelmaksoud A.A."/>
            <person name="Koparde V.N."/>
            <person name="Sheth N.U."/>
            <person name="Serrano M.G."/>
            <person name="Glascock A.L."/>
            <person name="Fettweis J.M."/>
            <person name="Strauss Iii J.F."/>
            <person name="Buck G.A."/>
            <person name="Jefferson K.K."/>
        </authorList>
    </citation>
    <scope>NUCLEOTIDE SEQUENCE [LARGE SCALE GENOMIC DNA]</scope>
    <source>
        <strain evidence="7 18">VMC3</strain>
    </source>
</reference>
<evidence type="ECO:0000313" key="17">
    <source>
        <dbReference type="EMBL" id="TDN31242.1"/>
    </source>
</evidence>
<organism evidence="7 18">
    <name type="scientific">Lactobacillus crispatus</name>
    <dbReference type="NCBI Taxonomy" id="47770"/>
    <lineage>
        <taxon>Bacteria</taxon>
        <taxon>Bacillati</taxon>
        <taxon>Bacillota</taxon>
        <taxon>Bacilli</taxon>
        <taxon>Lactobacillales</taxon>
        <taxon>Lactobacillaceae</taxon>
        <taxon>Lactobacillus</taxon>
    </lineage>
</organism>
<dbReference type="EMBL" id="LYQW01000032">
    <property type="protein sequence ID" value="OXC22130.1"/>
    <property type="molecule type" value="Genomic_DNA"/>
</dbReference>
<dbReference type="EMBL" id="DYXB01000027">
    <property type="protein sequence ID" value="HJF09560.1"/>
    <property type="molecule type" value="Genomic_DNA"/>
</dbReference>
<reference evidence="10" key="15">
    <citation type="submission" date="2024-06" db="EMBL/GenBank/DDBJ databases">
        <title>Vaginal Lactobacillus fatty acid response mechanisms reveal a metabolite-targeted strategy for bacterial vaginosis treatment.</title>
        <authorList>
            <person name="Zhu M."/>
            <person name="Blainey P.C."/>
            <person name="Bloom S.M."/>
            <person name="Kwon D.S."/>
        </authorList>
    </citation>
    <scope>NUCLEOTIDE SEQUENCE</scope>
    <source>
        <strain evidence="10">194_F1_1</strain>
    </source>
</reference>
<reference evidence="8" key="13">
    <citation type="submission" date="2023-05" db="EMBL/GenBank/DDBJ databases">
        <title>Cataloging the Phylogenetic Diversity of Human Bladder Bacteria.</title>
        <authorList>
            <person name="Du J."/>
        </authorList>
    </citation>
    <scope>NUCLEOTIDE SEQUENCE</scope>
    <source>
        <strain evidence="8">UMB9226</strain>
    </source>
</reference>
<evidence type="ECO:0000313" key="25">
    <source>
        <dbReference type="Proteomes" id="UP000324504"/>
    </source>
</evidence>
<dbReference type="PANTHER" id="PTHR11067:SF9">
    <property type="entry name" value="INOSINE TRIPHOSPHATE PYROPHOSPHATASE"/>
    <property type="match status" value="1"/>
</dbReference>
<dbReference type="PATRIC" id="fig|47770.28.peg.1123"/>
<evidence type="ECO:0000313" key="22">
    <source>
        <dbReference type="Proteomes" id="UP000289808"/>
    </source>
</evidence>
<reference evidence="14 27" key="9">
    <citation type="submission" date="2019-12" db="EMBL/GenBank/DDBJ databases">
        <title>Complete Genome Sequences of Lactobacillus strains, C25 and P38, Isolated from Chicken Cecum.</title>
        <authorList>
            <person name="Hassan H.M."/>
            <person name="Mendoza M."/>
            <person name="Rezvani M."/>
            <person name="Koci M.D."/>
            <person name="Dickey A.N."/>
            <person name="Scholl E.H."/>
        </authorList>
    </citation>
    <scope>NUCLEOTIDE SEQUENCE [LARGE SCALE GENOMIC DNA]</scope>
    <source>
        <strain evidence="14 27">C25</strain>
    </source>
</reference>
<dbReference type="EMBL" id="JASOGN010000013">
    <property type="protein sequence ID" value="MDK6502484.1"/>
    <property type="molecule type" value="Genomic_DNA"/>
</dbReference>
<dbReference type="Proteomes" id="UP000510660">
    <property type="component" value="Chromosome"/>
</dbReference>
<sequence>MDSLLFTTYDQNKINELQDKLNQLSLPIKVVGLAEVDYAPQKSYSEATFLSNARATAHRLAEFTNLPTLSESSGLSVDYLLNSLGILPYHHNGQDDKAKLLGYLGGVSSEKRTASYYTTFVFTWPGQESNDIVSAGRISGLIAKYPHGSSNYGYDALFVVPELGKTFAEMNLNERNSISHRNNTLNKLLCDLPDWWDAQKSAQAINN</sequence>
<dbReference type="EMBL" id="JAVTXN010000013">
    <property type="protein sequence ID" value="MDT9609240.1"/>
    <property type="molecule type" value="Genomic_DNA"/>
</dbReference>
<reference evidence="3" key="12">
    <citation type="submission" date="2021-09" db="EMBL/GenBank/DDBJ databases">
        <authorList>
            <person name="Gilroy R."/>
        </authorList>
    </citation>
    <scope>NUCLEOTIDE SEQUENCE</scope>
    <source>
        <strain evidence="3">CHK194-22301</strain>
    </source>
</reference>
<reference evidence="6 26" key="8">
    <citation type="submission" date="2019-09" db="EMBL/GenBank/DDBJ databases">
        <title>Investigation of probiotic properties of different lactic acid bacteria.</title>
        <authorList>
            <person name="Jaomanjaka F."/>
            <person name="Blanc P."/>
        </authorList>
    </citation>
    <scope>NUCLEOTIDE SEQUENCE [LARGE SCALE GENOMIC DNA]</scope>
    <source>
        <strain evidence="6 26">BIO6272</strain>
    </source>
</reference>
<evidence type="ECO:0000313" key="4">
    <source>
        <dbReference type="EMBL" id="KAA8797043.1"/>
    </source>
</evidence>
<gene>
    <name evidence="10" type="ORF">ABVC42_04110</name>
    <name evidence="7" type="ORF">AEL95_08245</name>
    <name evidence="11" type="ORF">AYP82_01395</name>
    <name evidence="12" type="ORF">BHU41_09855</name>
    <name evidence="17" type="ORF">CEE75_06410</name>
    <name evidence="13" type="ORF">CYJ79_05145</name>
    <name evidence="16" type="ORF">ERD32_12990</name>
    <name evidence="4" type="ORF">F1C02_08025</name>
    <name evidence="5" type="ORF">F1C09_02525</name>
    <name evidence="6" type="ORF">F8251_00585</name>
    <name evidence="14" type="ORF">GSR61_05115</name>
    <name evidence="15" type="ORF">GTO85_05965</name>
    <name evidence="3" type="ORF">K8V23_01970</name>
    <name evidence="8" type="ORF">QP235_04630</name>
    <name evidence="9" type="ORF">RON39_03740</name>
</gene>
<dbReference type="EMBL" id="PKIW01000019">
    <property type="protein sequence ID" value="PLT11424.1"/>
    <property type="molecule type" value="Genomic_DNA"/>
</dbReference>
<dbReference type="GO" id="GO:0009143">
    <property type="term" value="P:nucleoside triphosphate catabolic process"/>
    <property type="evidence" value="ECO:0007669"/>
    <property type="project" value="InterPro"/>
</dbReference>
<evidence type="ECO:0000313" key="13">
    <source>
        <dbReference type="EMBL" id="PLT11424.1"/>
    </source>
</evidence>
<dbReference type="Proteomes" id="UP000464915">
    <property type="component" value="Chromosome"/>
</dbReference>
<dbReference type="CDD" id="cd00515">
    <property type="entry name" value="HAM1"/>
    <property type="match status" value="1"/>
</dbReference>
<reference evidence="11 19" key="2">
    <citation type="submission" date="2016-05" db="EMBL/GenBank/DDBJ databases">
        <authorList>
            <person name="Johnson T.J."/>
            <person name="Youmans B.P."/>
            <person name="Case K.A."/>
        </authorList>
    </citation>
    <scope>NUCLEOTIDE SEQUENCE [LARGE SCALE GENOMIC DNA]</scope>
    <source>
        <strain evidence="11 19">UMNLC6</strain>
    </source>
</reference>
<evidence type="ECO:0000313" key="3">
    <source>
        <dbReference type="EMBL" id="HJF09560.1"/>
    </source>
</evidence>
<evidence type="ECO:0000313" key="27">
    <source>
        <dbReference type="Proteomes" id="UP000464915"/>
    </source>
</evidence>
<dbReference type="EMBL" id="LJGP01000036">
    <property type="protein sequence ID" value="KWU03227.1"/>
    <property type="molecule type" value="Genomic_DNA"/>
</dbReference>
<accession>A0A6P1TV67</accession>
<dbReference type="Proteomes" id="UP000198437">
    <property type="component" value="Unassembled WGS sequence"/>
</dbReference>
<dbReference type="InterPro" id="IPR002637">
    <property type="entry name" value="RdgB/HAM1"/>
</dbReference>
<dbReference type="EMBL" id="SCLX01000186">
    <property type="protein sequence ID" value="RXF52188.1"/>
    <property type="molecule type" value="Genomic_DNA"/>
</dbReference>
<evidence type="ECO:0000313" key="5">
    <source>
        <dbReference type="EMBL" id="KAA8813273.1"/>
    </source>
</evidence>
<keyword evidence="29" id="KW-1185">Reference proteome</keyword>
<dbReference type="Proteomes" id="UP000231914">
    <property type="component" value="Unassembled WGS sequence"/>
</dbReference>
<dbReference type="EMBL" id="NKLP01000116">
    <property type="protein sequence ID" value="TDN31242.1"/>
    <property type="molecule type" value="Genomic_DNA"/>
</dbReference>
<evidence type="ECO:0000313" key="16">
    <source>
        <dbReference type="EMBL" id="RXF52188.1"/>
    </source>
</evidence>
<dbReference type="Proteomes" id="UP000430323">
    <property type="component" value="Unassembled WGS sequence"/>
</dbReference>
<dbReference type="GO" id="GO:0005829">
    <property type="term" value="C:cytosol"/>
    <property type="evidence" value="ECO:0007669"/>
    <property type="project" value="TreeGrafter"/>
</dbReference>
<evidence type="ECO:0000313" key="15">
    <source>
        <dbReference type="EMBL" id="QLL73939.1"/>
    </source>
</evidence>
<evidence type="ECO:0000313" key="11">
    <source>
        <dbReference type="EMBL" id="OXC22130.1"/>
    </source>
</evidence>
<dbReference type="GO" id="GO:0047429">
    <property type="term" value="F:nucleoside triphosphate diphosphatase activity"/>
    <property type="evidence" value="ECO:0007669"/>
    <property type="project" value="InterPro"/>
</dbReference>
<dbReference type="EMBL" id="MKXG01000156">
    <property type="protein sequence ID" value="PJZ16483.1"/>
    <property type="molecule type" value="Genomic_DNA"/>
</dbReference>
<dbReference type="Proteomes" id="UP001434419">
    <property type="component" value="Unassembled WGS sequence"/>
</dbReference>
<evidence type="ECO:0000256" key="2">
    <source>
        <dbReference type="ARBA" id="ARBA00022801"/>
    </source>
</evidence>
<evidence type="ECO:0000313" key="28">
    <source>
        <dbReference type="Proteomes" id="UP000510660"/>
    </source>
</evidence>
<reference evidence="15 28" key="10">
    <citation type="submission" date="2020-01" db="EMBL/GenBank/DDBJ databases">
        <title>Complete and circular genome sequences of six lactobacillus isolates from horses.</title>
        <authorList>
            <person name="Hassan H.M."/>
        </authorList>
    </citation>
    <scope>NUCLEOTIDE SEQUENCE [LARGE SCALE GENOMIC DNA]</scope>
    <source>
        <strain evidence="15 28">1D</strain>
    </source>
</reference>
<comment type="similarity">
    <text evidence="1">Belongs to the HAM1 NTPase family.</text>
</comment>